<accession>A0A1I4P5B0</accession>
<evidence type="ECO:0000313" key="1">
    <source>
        <dbReference type="EMBL" id="SFM23044.1"/>
    </source>
</evidence>
<gene>
    <name evidence="1" type="ORF">SAMN04487963_1820</name>
</gene>
<reference evidence="2" key="1">
    <citation type="submission" date="2016-10" db="EMBL/GenBank/DDBJ databases">
        <authorList>
            <person name="Varghese N."/>
            <person name="Submissions S."/>
        </authorList>
    </citation>
    <scope>NUCLEOTIDE SEQUENCE [LARGE SCALE GENOMIC DNA]</scope>
    <source>
        <strain evidence="2">CGMCC 1.7061</strain>
    </source>
</reference>
<evidence type="ECO:0000313" key="2">
    <source>
        <dbReference type="Proteomes" id="UP000198519"/>
    </source>
</evidence>
<dbReference type="EMBL" id="FOUE01000002">
    <property type="protein sequence ID" value="SFM23044.1"/>
    <property type="molecule type" value="Genomic_DNA"/>
</dbReference>
<protein>
    <submittedName>
        <fullName evidence="1">Uncharacterized protein</fullName>
    </submittedName>
</protein>
<dbReference type="AlphaFoldDB" id="A0A1I4P5B0"/>
<organism evidence="1 2">
    <name type="scientific">Marinobacter zhejiangensis</name>
    <dbReference type="NCBI Taxonomy" id="488535"/>
    <lineage>
        <taxon>Bacteria</taxon>
        <taxon>Pseudomonadati</taxon>
        <taxon>Pseudomonadota</taxon>
        <taxon>Gammaproteobacteria</taxon>
        <taxon>Pseudomonadales</taxon>
        <taxon>Marinobacteraceae</taxon>
        <taxon>Marinobacter</taxon>
    </lineage>
</organism>
<keyword evidence="2" id="KW-1185">Reference proteome</keyword>
<sequence>MCPTSRSSRPLKRRLSLGVSSLKWLDRLVVASDLVRMNKGRYLKNRFIKTENLPDSLWCNKSENILLPNQLVDLWKGLLNENSLMDLAKEKAPEGFEGGISKEDTDKHLAWRYNGSCARVILSLLDPKAKLADVSDAYASIFAGNRVFVADLPSGSGAAIISILCTLYELRKSNVLPRHPLEIKIIAGEISETARGYLQKQLEDLKEKLEDQAIWIKFEILKWDTLSKVSTVDLIKRMTLLSHDCHARMLLLTNFTGFLESSGNWKKAKPQFDDIFLHSRDSMSTAIWIEPQRKNVVTFFARAIKWLKESFINLIGSQAGLEDSSWYAQTEVMCKQPIKEGTFPVRLTVMRFDLPVEVQE</sequence>
<dbReference type="STRING" id="488535.SAMN04487963_1820"/>
<name>A0A1I4P5B0_9GAMM</name>
<dbReference type="Proteomes" id="UP000198519">
    <property type="component" value="Unassembled WGS sequence"/>
</dbReference>
<proteinExistence type="predicted"/>